<reference evidence="2 3" key="1">
    <citation type="submission" date="2019-07" db="EMBL/GenBank/DDBJ databases">
        <title>Luteimonas sp. YD-1 nov., isolated from acidic soil.</title>
        <authorList>
            <person name="Zhou J."/>
        </authorList>
    </citation>
    <scope>NUCLEOTIDE SEQUENCE [LARGE SCALE GENOMIC DNA]</scope>
    <source>
        <strain evidence="2 3">YD-1</strain>
    </source>
</reference>
<evidence type="ECO:0000256" key="1">
    <source>
        <dbReference type="SAM" id="MobiDB-lite"/>
    </source>
</evidence>
<sequence length="204" mass="23070">MTACVDGPRADASHPHSRPGNFPVVEPFALEQAGSRLTVDFELPEAPRNGGPRPVFIGFRAVNATSDGSDEMLRNSVQLTEYLHESALPVRIRLRRIAGAHEDPVLLYDIHRNIADLETRYEPHPGEIFTNHPAASTDNTPLIDAGLFRDDEVYYVHQFAQIVPQPGTYRVEVESLESHPVLEQLKRKLPKLRYELLVSHYYPR</sequence>
<organism evidence="2 3">
    <name type="scientific">Luteimonas wenzhouensis</name>
    <dbReference type="NCBI Taxonomy" id="2599615"/>
    <lineage>
        <taxon>Bacteria</taxon>
        <taxon>Pseudomonadati</taxon>
        <taxon>Pseudomonadota</taxon>
        <taxon>Gammaproteobacteria</taxon>
        <taxon>Lysobacterales</taxon>
        <taxon>Lysobacteraceae</taxon>
        <taxon>Luteimonas</taxon>
    </lineage>
</organism>
<evidence type="ECO:0000313" key="2">
    <source>
        <dbReference type="EMBL" id="TWT22106.1"/>
    </source>
</evidence>
<feature type="region of interest" description="Disordered" evidence="1">
    <location>
        <begin position="1"/>
        <end position="21"/>
    </location>
</feature>
<comment type="caution">
    <text evidence="2">The sequence shown here is derived from an EMBL/GenBank/DDBJ whole genome shotgun (WGS) entry which is preliminary data.</text>
</comment>
<accession>A0A5C5U805</accession>
<gene>
    <name evidence="2" type="ORF">FQY79_03065</name>
</gene>
<dbReference type="Proteomes" id="UP000315949">
    <property type="component" value="Unassembled WGS sequence"/>
</dbReference>
<evidence type="ECO:0000313" key="3">
    <source>
        <dbReference type="Proteomes" id="UP000315949"/>
    </source>
</evidence>
<dbReference type="AlphaFoldDB" id="A0A5C5U805"/>
<evidence type="ECO:0008006" key="4">
    <source>
        <dbReference type="Google" id="ProtNLM"/>
    </source>
</evidence>
<keyword evidence="3" id="KW-1185">Reference proteome</keyword>
<dbReference type="RefSeq" id="WP_146310610.1">
    <property type="nucleotide sequence ID" value="NZ_VOHE01000001.1"/>
</dbReference>
<dbReference type="EMBL" id="VOHE01000001">
    <property type="protein sequence ID" value="TWT22106.1"/>
    <property type="molecule type" value="Genomic_DNA"/>
</dbReference>
<protein>
    <recommendedName>
        <fullName evidence="4">DUF5625 domain-containing protein</fullName>
    </recommendedName>
</protein>
<dbReference type="OrthoDB" id="5999637at2"/>
<name>A0A5C5U805_9GAMM</name>
<proteinExistence type="predicted"/>